<evidence type="ECO:0000313" key="3">
    <source>
        <dbReference type="EMBL" id="MPC25241.1"/>
    </source>
</evidence>
<feature type="chain" id="PRO_5022844687" description="Secreted protein" evidence="2">
    <location>
        <begin position="26"/>
        <end position="115"/>
    </location>
</feature>
<evidence type="ECO:0000313" key="4">
    <source>
        <dbReference type="Proteomes" id="UP000324222"/>
    </source>
</evidence>
<evidence type="ECO:0000256" key="1">
    <source>
        <dbReference type="SAM" id="MobiDB-lite"/>
    </source>
</evidence>
<dbReference type="AlphaFoldDB" id="A0A5B7DU90"/>
<keyword evidence="2" id="KW-0732">Signal</keyword>
<proteinExistence type="predicted"/>
<evidence type="ECO:0000256" key="2">
    <source>
        <dbReference type="SAM" id="SignalP"/>
    </source>
</evidence>
<evidence type="ECO:0008006" key="5">
    <source>
        <dbReference type="Google" id="ProtNLM"/>
    </source>
</evidence>
<keyword evidence="4" id="KW-1185">Reference proteome</keyword>
<feature type="compositionally biased region" description="Basic and acidic residues" evidence="1">
    <location>
        <begin position="83"/>
        <end position="109"/>
    </location>
</feature>
<feature type="signal peptide" evidence="2">
    <location>
        <begin position="1"/>
        <end position="25"/>
    </location>
</feature>
<name>A0A5B7DU90_PORTR</name>
<sequence>MVHMVKVKCLEVVVVVAVTALQAEGRRSSCHSNTKNNLSTEGGCTWSEDGVEGLECCSECWVSAAKYCPVRGGAKMVLEVREGSERHGREVVDGAEGRRVEGQQRRVVGDDESTG</sequence>
<organism evidence="3 4">
    <name type="scientific">Portunus trituberculatus</name>
    <name type="common">Swimming crab</name>
    <name type="synonym">Neptunus trituberculatus</name>
    <dbReference type="NCBI Taxonomy" id="210409"/>
    <lineage>
        <taxon>Eukaryota</taxon>
        <taxon>Metazoa</taxon>
        <taxon>Ecdysozoa</taxon>
        <taxon>Arthropoda</taxon>
        <taxon>Crustacea</taxon>
        <taxon>Multicrustacea</taxon>
        <taxon>Malacostraca</taxon>
        <taxon>Eumalacostraca</taxon>
        <taxon>Eucarida</taxon>
        <taxon>Decapoda</taxon>
        <taxon>Pleocyemata</taxon>
        <taxon>Brachyura</taxon>
        <taxon>Eubrachyura</taxon>
        <taxon>Portunoidea</taxon>
        <taxon>Portunidae</taxon>
        <taxon>Portuninae</taxon>
        <taxon>Portunus</taxon>
    </lineage>
</organism>
<protein>
    <recommendedName>
        <fullName evidence="5">Secreted protein</fullName>
    </recommendedName>
</protein>
<accession>A0A5B7DU90</accession>
<dbReference type="EMBL" id="VSRR010001438">
    <property type="protein sequence ID" value="MPC25241.1"/>
    <property type="molecule type" value="Genomic_DNA"/>
</dbReference>
<reference evidence="3 4" key="1">
    <citation type="submission" date="2019-05" db="EMBL/GenBank/DDBJ databases">
        <title>Another draft genome of Portunus trituberculatus and its Hox gene families provides insights of decapod evolution.</title>
        <authorList>
            <person name="Jeong J.-H."/>
            <person name="Song I."/>
            <person name="Kim S."/>
            <person name="Choi T."/>
            <person name="Kim D."/>
            <person name="Ryu S."/>
            <person name="Kim W."/>
        </authorList>
    </citation>
    <scope>NUCLEOTIDE SEQUENCE [LARGE SCALE GENOMIC DNA]</scope>
    <source>
        <tissue evidence="3">Muscle</tissue>
    </source>
</reference>
<comment type="caution">
    <text evidence="3">The sequence shown here is derived from an EMBL/GenBank/DDBJ whole genome shotgun (WGS) entry which is preliminary data.</text>
</comment>
<feature type="region of interest" description="Disordered" evidence="1">
    <location>
        <begin position="83"/>
        <end position="115"/>
    </location>
</feature>
<dbReference type="Proteomes" id="UP000324222">
    <property type="component" value="Unassembled WGS sequence"/>
</dbReference>
<gene>
    <name evidence="3" type="ORF">E2C01_018347</name>
</gene>